<dbReference type="Proteomes" id="UP000504637">
    <property type="component" value="Unplaced"/>
</dbReference>
<organism evidence="3">
    <name type="scientific">Dissoconium aciculare CBS 342.82</name>
    <dbReference type="NCBI Taxonomy" id="1314786"/>
    <lineage>
        <taxon>Eukaryota</taxon>
        <taxon>Fungi</taxon>
        <taxon>Dikarya</taxon>
        <taxon>Ascomycota</taxon>
        <taxon>Pezizomycotina</taxon>
        <taxon>Dothideomycetes</taxon>
        <taxon>Dothideomycetidae</taxon>
        <taxon>Mycosphaerellales</taxon>
        <taxon>Dissoconiaceae</taxon>
        <taxon>Dissoconium</taxon>
    </lineage>
</organism>
<gene>
    <name evidence="3" type="ORF">K489DRAFT_409838</name>
</gene>
<dbReference type="AlphaFoldDB" id="A0A6J3M3U3"/>
<name>A0A6J3M3U3_9PEZI</name>
<feature type="domain" description="2EXR" evidence="1">
    <location>
        <begin position="15"/>
        <end position="110"/>
    </location>
</feature>
<reference evidence="3" key="3">
    <citation type="submission" date="2025-08" db="UniProtKB">
        <authorList>
            <consortium name="RefSeq"/>
        </authorList>
    </citation>
    <scope>IDENTIFICATION</scope>
    <source>
        <strain evidence="3">CBS 342.82</strain>
    </source>
</reference>
<proteinExistence type="predicted"/>
<dbReference type="RefSeq" id="XP_033459742.1">
    <property type="nucleotide sequence ID" value="XM_033607632.1"/>
</dbReference>
<reference evidence="3" key="2">
    <citation type="submission" date="2020-04" db="EMBL/GenBank/DDBJ databases">
        <authorList>
            <consortium name="NCBI Genome Project"/>
        </authorList>
    </citation>
    <scope>NUCLEOTIDE SEQUENCE</scope>
    <source>
        <strain evidence="3">CBS 342.82</strain>
    </source>
</reference>
<protein>
    <recommendedName>
        <fullName evidence="1">2EXR domain-containing protein</fullName>
    </recommendedName>
</protein>
<sequence length="319" mass="36481">MSVFPASPNSADTGFSRFADLPPELRDEIWLHCLPHRVEEFDVAQGKAFYHNHRNPDRLPLCTLNATTYLNFRPPLITQVCREARDIAFKTGSYEEYKPVRAPKAYWVKPRDISLSGKIWRSRSSPKLVHLNWDRSYSLHGYYSGYSGQTDPLRCLERTVLMRSSRGSMMKNYLSTSIGRDRLEVFDQHQQWLVVMHLVVIHAPIRIVAESGLFGLLGDAPIQIVEVANVDEIEAMYKFAEQCYERTREPCKKSEFRRSGAALEKYLNHLLTPAYGPDRVPSYATSIRAAVMFRVCRQNCSPPDPPPMESGPVGDRTRA</sequence>
<keyword evidence="2" id="KW-1185">Reference proteome</keyword>
<dbReference type="InterPro" id="IPR045518">
    <property type="entry name" value="2EXR"/>
</dbReference>
<evidence type="ECO:0000313" key="2">
    <source>
        <dbReference type="Proteomes" id="UP000504637"/>
    </source>
</evidence>
<dbReference type="Pfam" id="PF20150">
    <property type="entry name" value="2EXR"/>
    <property type="match status" value="1"/>
</dbReference>
<accession>A0A6J3M3U3</accession>
<dbReference type="GeneID" id="54365431"/>
<dbReference type="PANTHER" id="PTHR35910">
    <property type="entry name" value="2EXR DOMAIN-CONTAINING PROTEIN"/>
    <property type="match status" value="1"/>
</dbReference>
<evidence type="ECO:0000259" key="1">
    <source>
        <dbReference type="Pfam" id="PF20150"/>
    </source>
</evidence>
<dbReference type="PANTHER" id="PTHR35910:SF1">
    <property type="entry name" value="2EXR DOMAIN-CONTAINING PROTEIN"/>
    <property type="match status" value="1"/>
</dbReference>
<dbReference type="OrthoDB" id="3540486at2759"/>
<reference evidence="3" key="1">
    <citation type="submission" date="2020-01" db="EMBL/GenBank/DDBJ databases">
        <authorList>
            <consortium name="DOE Joint Genome Institute"/>
            <person name="Haridas S."/>
            <person name="Albert R."/>
            <person name="Binder M."/>
            <person name="Bloem J."/>
            <person name="Labutti K."/>
            <person name="Salamov A."/>
            <person name="Andreopoulos B."/>
            <person name="Baker S.E."/>
            <person name="Barry K."/>
            <person name="Bills G."/>
            <person name="Bluhm B.H."/>
            <person name="Cannon C."/>
            <person name="Castanera R."/>
            <person name="Culley D.E."/>
            <person name="Daum C."/>
            <person name="Ezra D."/>
            <person name="Gonzalez J.B."/>
            <person name="Henrissat B."/>
            <person name="Kuo A."/>
            <person name="Liang C."/>
            <person name="Lipzen A."/>
            <person name="Lutzoni F."/>
            <person name="Magnuson J."/>
            <person name="Mondo S."/>
            <person name="Nolan M."/>
            <person name="Ohm R."/>
            <person name="Pangilinan J."/>
            <person name="Park H.-J."/>
            <person name="Ramirez L."/>
            <person name="Alfaro M."/>
            <person name="Sun H."/>
            <person name="Tritt A."/>
            <person name="Yoshinaga Y."/>
            <person name="Zwiers L.-H."/>
            <person name="Turgeon B.G."/>
            <person name="Goodwin S.B."/>
            <person name="Spatafora J.W."/>
            <person name="Crous P.W."/>
            <person name="Grigoriev I.V."/>
        </authorList>
    </citation>
    <scope>NUCLEOTIDE SEQUENCE</scope>
    <source>
        <strain evidence="3">CBS 342.82</strain>
    </source>
</reference>
<evidence type="ECO:0000313" key="3">
    <source>
        <dbReference type="RefSeq" id="XP_033459742.1"/>
    </source>
</evidence>